<feature type="transmembrane region" description="Helical" evidence="1">
    <location>
        <begin position="83"/>
        <end position="108"/>
    </location>
</feature>
<name>A0A286GBQ2_9BACT</name>
<accession>A0A286GBQ2</accession>
<keyword evidence="1" id="KW-0812">Transmembrane</keyword>
<dbReference type="EMBL" id="OCNH01000003">
    <property type="protein sequence ID" value="SOD92559.1"/>
    <property type="molecule type" value="Genomic_DNA"/>
</dbReference>
<evidence type="ECO:0000313" key="2">
    <source>
        <dbReference type="EMBL" id="SOD92559.1"/>
    </source>
</evidence>
<feature type="transmembrane region" description="Helical" evidence="1">
    <location>
        <begin position="591"/>
        <end position="608"/>
    </location>
</feature>
<dbReference type="AlphaFoldDB" id="A0A286GBQ2"/>
<feature type="transmembrane region" description="Helical" evidence="1">
    <location>
        <begin position="350"/>
        <end position="371"/>
    </location>
</feature>
<feature type="transmembrane region" description="Helical" evidence="1">
    <location>
        <begin position="629"/>
        <end position="652"/>
    </location>
</feature>
<evidence type="ECO:0000256" key="1">
    <source>
        <dbReference type="SAM" id="Phobius"/>
    </source>
</evidence>
<gene>
    <name evidence="2" type="ORF">SAMN06269250_4040</name>
</gene>
<proteinExistence type="predicted"/>
<dbReference type="Proteomes" id="UP000219452">
    <property type="component" value="Unassembled WGS sequence"/>
</dbReference>
<keyword evidence="1" id="KW-1133">Transmembrane helix</keyword>
<feature type="transmembrane region" description="Helical" evidence="1">
    <location>
        <begin position="190"/>
        <end position="211"/>
    </location>
</feature>
<organism evidence="2 3">
    <name type="scientific">Spirosoma fluviale</name>
    <dbReference type="NCBI Taxonomy" id="1597977"/>
    <lineage>
        <taxon>Bacteria</taxon>
        <taxon>Pseudomonadati</taxon>
        <taxon>Bacteroidota</taxon>
        <taxon>Cytophagia</taxon>
        <taxon>Cytophagales</taxon>
        <taxon>Cytophagaceae</taxon>
        <taxon>Spirosoma</taxon>
    </lineage>
</organism>
<feature type="transmembrane region" description="Helical" evidence="1">
    <location>
        <begin position="523"/>
        <end position="540"/>
    </location>
</feature>
<reference evidence="3" key="1">
    <citation type="submission" date="2017-09" db="EMBL/GenBank/DDBJ databases">
        <authorList>
            <person name="Varghese N."/>
            <person name="Submissions S."/>
        </authorList>
    </citation>
    <scope>NUCLEOTIDE SEQUENCE [LARGE SCALE GENOMIC DNA]</scope>
    <source>
        <strain evidence="3">DSM 29961</strain>
    </source>
</reference>
<sequence>MLLSGLALSIGWGIRGNFGHEYGAAFAGCLAAIVVPLLSGRADWRQRVLYFAFFGAIGWGFGGSISYMQVIAYTQSGHTATQWFGYVGLFYIGFLWAALGGAGTALAAVAKREQLVQLVKPILFLFGIWFLQDLVEDPLVEWLQAGLPADHTWSRHKSPLYWLDADYLAALFALLAMALYDLIDRKEKNIVLLPVFAGVGALFGWGVQLLLQVADLDRKLASLVTYPLGDPTYIDPKTGTLAFDSANFLNNWPQGFSDYPQHIGWIIGLLLGITAYFNRFGRFRHGASLIVYMAAGWLLFFLVVPVLGSALFTSYGGLHMTPPRSDDWAGITGAFIGMIRWMRRHQLLPVAVASLISGIIGGLGFSGIQWVKQLMMAPGNPRILIGKGLSPESEAVKTITANWSNWQHQNWHSFLEQGYGFVNGIAIVVALGFLATRIPLHIDPPKPTPGKWTLGVAVVFVLLAIPYVNLVKNVEDWTEHLNPEVWTQVVPSPDGPKTTAAFWDAPYLGHLPGVDFLYMTPEGWFKATWLLVLLLFIILIRRHAQEPLSIVPATWLGRGQLIFLVLLWLMVVGNFERALVDWRPQRLLTEWVITVNAILATMLVLTVPRERTTVSIQPIPSFAPVYRQLWLRVALTVTISSVCFLLTNRLIYQYPANEKPNKSMHLRFGPEADWRAKPNLKNAKHK</sequence>
<feature type="transmembrane region" description="Helical" evidence="1">
    <location>
        <begin position="561"/>
        <end position="579"/>
    </location>
</feature>
<feature type="transmembrane region" description="Helical" evidence="1">
    <location>
        <begin position="115"/>
        <end position="132"/>
    </location>
</feature>
<evidence type="ECO:0000313" key="3">
    <source>
        <dbReference type="Proteomes" id="UP000219452"/>
    </source>
</evidence>
<feature type="transmembrane region" description="Helical" evidence="1">
    <location>
        <begin position="20"/>
        <end position="38"/>
    </location>
</feature>
<keyword evidence="1" id="KW-0472">Membrane</keyword>
<protein>
    <submittedName>
        <fullName evidence="2">Uncharacterized protein</fullName>
    </submittedName>
</protein>
<feature type="transmembrane region" description="Helical" evidence="1">
    <location>
        <begin position="452"/>
        <end position="470"/>
    </location>
</feature>
<feature type="transmembrane region" description="Helical" evidence="1">
    <location>
        <begin position="259"/>
        <end position="277"/>
    </location>
</feature>
<feature type="transmembrane region" description="Helical" evidence="1">
    <location>
        <begin position="289"/>
        <end position="308"/>
    </location>
</feature>
<feature type="transmembrane region" description="Helical" evidence="1">
    <location>
        <begin position="167"/>
        <end position="183"/>
    </location>
</feature>
<feature type="transmembrane region" description="Helical" evidence="1">
    <location>
        <begin position="419"/>
        <end position="440"/>
    </location>
</feature>
<keyword evidence="3" id="KW-1185">Reference proteome</keyword>
<feature type="transmembrane region" description="Helical" evidence="1">
    <location>
        <begin position="50"/>
        <end position="71"/>
    </location>
</feature>